<comment type="caution">
    <text evidence="4">The sequence shown here is derived from an EMBL/GenBank/DDBJ whole genome shotgun (WGS) entry which is preliminary data.</text>
</comment>
<feature type="domain" description="N-acetyltransferase" evidence="3">
    <location>
        <begin position="15"/>
        <end position="187"/>
    </location>
</feature>
<dbReference type="PROSITE" id="PS51186">
    <property type="entry name" value="GNAT"/>
    <property type="match status" value="1"/>
</dbReference>
<reference evidence="4 5" key="1">
    <citation type="submission" date="2021-07" db="EMBL/GenBank/DDBJ databases">
        <title>Paenibacillus radiodurans sp. nov., isolated from the southeastern edge of Tengger Desert.</title>
        <authorList>
            <person name="Zhang G."/>
        </authorList>
    </citation>
    <scope>NUCLEOTIDE SEQUENCE [LARGE SCALE GENOMIC DNA]</scope>
    <source>
        <strain evidence="4 5">DT7-4</strain>
    </source>
</reference>
<dbReference type="PANTHER" id="PTHR43877">
    <property type="entry name" value="AMINOALKYLPHOSPHONATE N-ACETYLTRANSFERASE-RELATED-RELATED"/>
    <property type="match status" value="1"/>
</dbReference>
<protein>
    <submittedName>
        <fullName evidence="4">GNAT family N-acetyltransferase</fullName>
    </submittedName>
</protein>
<dbReference type="Gene3D" id="3.40.630.30">
    <property type="match status" value="1"/>
</dbReference>
<dbReference type="InterPro" id="IPR000182">
    <property type="entry name" value="GNAT_dom"/>
</dbReference>
<dbReference type="EMBL" id="JAHZIJ010000028">
    <property type="protein sequence ID" value="MBW7477632.1"/>
    <property type="molecule type" value="Genomic_DNA"/>
</dbReference>
<dbReference type="Pfam" id="PF00583">
    <property type="entry name" value="Acetyltransf_1"/>
    <property type="match status" value="1"/>
</dbReference>
<proteinExistence type="predicted"/>
<evidence type="ECO:0000256" key="2">
    <source>
        <dbReference type="ARBA" id="ARBA00023315"/>
    </source>
</evidence>
<evidence type="ECO:0000313" key="5">
    <source>
        <dbReference type="Proteomes" id="UP000812277"/>
    </source>
</evidence>
<dbReference type="SUPFAM" id="SSF55729">
    <property type="entry name" value="Acyl-CoA N-acyltransferases (Nat)"/>
    <property type="match status" value="1"/>
</dbReference>
<keyword evidence="5" id="KW-1185">Reference proteome</keyword>
<keyword evidence="1" id="KW-0808">Transferase</keyword>
<keyword evidence="2" id="KW-0012">Acyltransferase</keyword>
<evidence type="ECO:0000259" key="3">
    <source>
        <dbReference type="PROSITE" id="PS51186"/>
    </source>
</evidence>
<name>A0ABS7DCH1_9BACL</name>
<organism evidence="4 5">
    <name type="scientific">Paenibacillus oenotherae</name>
    <dbReference type="NCBI Taxonomy" id="1435645"/>
    <lineage>
        <taxon>Bacteria</taxon>
        <taxon>Bacillati</taxon>
        <taxon>Bacillota</taxon>
        <taxon>Bacilli</taxon>
        <taxon>Bacillales</taxon>
        <taxon>Paenibacillaceae</taxon>
        <taxon>Paenibacillus</taxon>
    </lineage>
</organism>
<accession>A0ABS7DCH1</accession>
<dbReference type="RefSeq" id="WP_219874984.1">
    <property type="nucleotide sequence ID" value="NZ_JAHZIJ010000028.1"/>
</dbReference>
<sequence>MIRLSRPDEGQYVVPLLYAAIGSDIAAMLTGEREAQRAMEVMLDFFGQQGNRLSYENVVVAEADGHPVGCVLFYHGSAIGDLDRPLLNRVAMLTNNPDVSFTREAQEDEFYLDSLAVDDRYQGRGIGGALIAAFEAAGRARGFDRLALIVIRGNDKAKALYIKKGYEPDGQLELCGHIYDHMVKRIDHSGGSVKGS</sequence>
<dbReference type="CDD" id="cd04301">
    <property type="entry name" value="NAT_SF"/>
    <property type="match status" value="1"/>
</dbReference>
<dbReference type="InterPro" id="IPR050832">
    <property type="entry name" value="Bact_Acetyltransf"/>
</dbReference>
<evidence type="ECO:0000313" key="4">
    <source>
        <dbReference type="EMBL" id="MBW7477632.1"/>
    </source>
</evidence>
<gene>
    <name evidence="4" type="ORF">K0T92_23200</name>
</gene>
<evidence type="ECO:0000256" key="1">
    <source>
        <dbReference type="ARBA" id="ARBA00022679"/>
    </source>
</evidence>
<dbReference type="PANTHER" id="PTHR43877:SF2">
    <property type="entry name" value="AMINOALKYLPHOSPHONATE N-ACETYLTRANSFERASE-RELATED"/>
    <property type="match status" value="1"/>
</dbReference>
<dbReference type="InterPro" id="IPR016181">
    <property type="entry name" value="Acyl_CoA_acyltransferase"/>
</dbReference>
<dbReference type="Proteomes" id="UP000812277">
    <property type="component" value="Unassembled WGS sequence"/>
</dbReference>